<dbReference type="InterPro" id="IPR047611">
    <property type="entry name" value="RepABC_RepC"/>
</dbReference>
<evidence type="ECO:0000313" key="4">
    <source>
        <dbReference type="Proteomes" id="UP000319852"/>
    </source>
</evidence>
<evidence type="ECO:0000313" key="3">
    <source>
        <dbReference type="EMBL" id="QDS99320.1"/>
    </source>
</evidence>
<organism evidence="3 4">
    <name type="scientific">Adhaeretor mobilis</name>
    <dbReference type="NCBI Taxonomy" id="1930276"/>
    <lineage>
        <taxon>Bacteria</taxon>
        <taxon>Pseudomonadati</taxon>
        <taxon>Planctomycetota</taxon>
        <taxon>Planctomycetia</taxon>
        <taxon>Pirellulales</taxon>
        <taxon>Lacipirellulaceae</taxon>
        <taxon>Adhaeretor</taxon>
    </lineage>
</organism>
<name>A0A517MWR3_9BACT</name>
<dbReference type="RefSeq" id="WP_145060556.1">
    <property type="nucleotide sequence ID" value="NZ_CP036263.1"/>
</dbReference>
<dbReference type="EMBL" id="CP036263">
    <property type="protein sequence ID" value="QDS99320.1"/>
    <property type="molecule type" value="Genomic_DNA"/>
</dbReference>
<reference evidence="3 4" key="1">
    <citation type="submission" date="2019-02" db="EMBL/GenBank/DDBJ databases">
        <title>Deep-cultivation of Planctomycetes and their phenomic and genomic characterization uncovers novel biology.</title>
        <authorList>
            <person name="Wiegand S."/>
            <person name="Jogler M."/>
            <person name="Boedeker C."/>
            <person name="Pinto D."/>
            <person name="Vollmers J."/>
            <person name="Rivas-Marin E."/>
            <person name="Kohn T."/>
            <person name="Peeters S.H."/>
            <person name="Heuer A."/>
            <person name="Rast P."/>
            <person name="Oberbeckmann S."/>
            <person name="Bunk B."/>
            <person name="Jeske O."/>
            <person name="Meyerdierks A."/>
            <person name="Storesund J.E."/>
            <person name="Kallscheuer N."/>
            <person name="Luecker S."/>
            <person name="Lage O.M."/>
            <person name="Pohl T."/>
            <person name="Merkel B.J."/>
            <person name="Hornburger P."/>
            <person name="Mueller R.-W."/>
            <person name="Bruemmer F."/>
            <person name="Labrenz M."/>
            <person name="Spormann A.M."/>
            <person name="Op den Camp H."/>
            <person name="Overmann J."/>
            <person name="Amann R."/>
            <person name="Jetten M.S.M."/>
            <person name="Mascher T."/>
            <person name="Medema M.H."/>
            <person name="Devos D.P."/>
            <person name="Kaster A.-K."/>
            <person name="Ovreas L."/>
            <person name="Rohde M."/>
            <person name="Galperin M.Y."/>
            <person name="Jogler C."/>
        </authorList>
    </citation>
    <scope>NUCLEOTIDE SEQUENCE [LARGE SCALE GENOMIC DNA]</scope>
    <source>
        <strain evidence="3 4">HG15A2</strain>
    </source>
</reference>
<proteinExistence type="predicted"/>
<evidence type="ECO:0000256" key="1">
    <source>
        <dbReference type="SAM" id="MobiDB-lite"/>
    </source>
</evidence>
<gene>
    <name evidence="3" type="ORF">HG15A2_26420</name>
</gene>
<accession>A0A517MWR3</accession>
<dbReference type="Pfam" id="PF03428">
    <property type="entry name" value="RP-C"/>
    <property type="match status" value="1"/>
</dbReference>
<dbReference type="KEGG" id="amob:HG15A2_26420"/>
<keyword evidence="4" id="KW-1185">Reference proteome</keyword>
<dbReference type="AlphaFoldDB" id="A0A517MWR3"/>
<dbReference type="NCBIfam" id="NF040974">
    <property type="entry name" value="RepABC_RepC"/>
    <property type="match status" value="1"/>
</dbReference>
<sequence>MQETTVNQYPQGGGRVASDQYRHSQEQCLDFTGLDQTVDRYQLLLLVKRVGKLAGFTPRMIQLLDYYMAYTTQADWEEGSRPIVFQSLSRTAMDLGVGERQIQKLEKQLFELGAISWNDSGNHKRFGHRDPKTGRLLFAYGVDLAPLAYLKEELEAKLQEKQLYAEAWRATKREISECRRQVRSLLLEWREEGADPAQLEGYESAYREIAFELRSHIDLSRLRTLSKRHTALTKAIRESMGVGATPQKEQPTTSFPIAPTTPKRPCRHAQKVAHSEHTNPVKKRREREPFFHPESSCQSPRSEASLAIGTITIHQLVRSASERFREHLPYSSKRLAWSDVIEAAYRRRAELHISKQSWAEACGALGRVGAAVGLVLTDRAACRVNNPVKHATAYFRRVCNGMDQSCTRHSP</sequence>
<protein>
    <recommendedName>
        <fullName evidence="2">Plasmid replication protein C N-terminal domain-containing protein</fullName>
    </recommendedName>
</protein>
<feature type="region of interest" description="Disordered" evidence="1">
    <location>
        <begin position="242"/>
        <end position="283"/>
    </location>
</feature>
<feature type="domain" description="Plasmid replication protein C N-terminal" evidence="2">
    <location>
        <begin position="22"/>
        <end position="186"/>
    </location>
</feature>
<dbReference type="OrthoDB" id="7488837at2"/>
<dbReference type="Proteomes" id="UP000319852">
    <property type="component" value="Chromosome"/>
</dbReference>
<evidence type="ECO:0000259" key="2">
    <source>
        <dbReference type="Pfam" id="PF03428"/>
    </source>
</evidence>
<dbReference type="InterPro" id="IPR005090">
    <property type="entry name" value="RepC_N"/>
</dbReference>